<protein>
    <submittedName>
        <fullName evidence="2">Uncharacterized protein</fullName>
    </submittedName>
</protein>
<keyword evidence="1" id="KW-1133">Transmembrane helix</keyword>
<organism evidence="2 3">
    <name type="scientific">Streptococcus salivarius</name>
    <dbReference type="NCBI Taxonomy" id="1304"/>
    <lineage>
        <taxon>Bacteria</taxon>
        <taxon>Bacillati</taxon>
        <taxon>Bacillota</taxon>
        <taxon>Bacilli</taxon>
        <taxon>Lactobacillales</taxon>
        <taxon>Streptococcaceae</taxon>
        <taxon>Streptococcus</taxon>
    </lineage>
</organism>
<sequence>MDENVETQEVAQNETSVNFSSTDIMVDVRQKRGDKPLYIKELDFLTGGKVIKSINIAKPVIGFIVGGAILWIVTQSIITNPAWSLAFTVSIALLWAVYSVNVLTPKYDDTLLNYLISYLVGFKTRYHFKKEDKGVYKNYSRLNEDGSISTVIGGHGRIGKTSFQSDILMEREALSDYRNQLDGVTEVQIDTYGSQKFQGQRERLEMVIKNSNDKDLVELAKRTSRFYRKTLKNEIVEKQYVVFTTHNEEEEERLKEYIERLQSSGMFTIDTDFDEAKAKEILSLFK</sequence>
<geneLocation type="plasmid" evidence="2 3">
    <name>pIKMIN-B502</name>
</geneLocation>
<dbReference type="RefSeq" id="WP_181671467.1">
    <property type="nucleotide sequence ID" value="NZ_CP054155.1"/>
</dbReference>
<evidence type="ECO:0000313" key="2">
    <source>
        <dbReference type="EMBL" id="QMI52142.1"/>
    </source>
</evidence>
<name>A0A7L6WPX0_STRSL</name>
<evidence type="ECO:0000313" key="3">
    <source>
        <dbReference type="Proteomes" id="UP000516705"/>
    </source>
</evidence>
<keyword evidence="1" id="KW-0812">Transmembrane</keyword>
<feature type="transmembrane region" description="Helical" evidence="1">
    <location>
        <begin position="60"/>
        <end position="78"/>
    </location>
</feature>
<proteinExistence type="predicted"/>
<keyword evidence="1" id="KW-0472">Membrane</keyword>
<gene>
    <name evidence="2" type="ORF">HRE60_10685</name>
</gene>
<evidence type="ECO:0000256" key="1">
    <source>
        <dbReference type="SAM" id="Phobius"/>
    </source>
</evidence>
<feature type="transmembrane region" description="Helical" evidence="1">
    <location>
        <begin position="84"/>
        <end position="103"/>
    </location>
</feature>
<dbReference type="EMBL" id="CP054155">
    <property type="protein sequence ID" value="QMI52142.1"/>
    <property type="molecule type" value="Genomic_DNA"/>
</dbReference>
<dbReference type="Proteomes" id="UP000516705">
    <property type="component" value="Plasmid pIKMIN-B502"/>
</dbReference>
<dbReference type="AlphaFoldDB" id="A0A7L6WPX0"/>
<reference evidence="2 3" key="1">
    <citation type="journal article" date="2020" name="Microbiol. Resour. Announc.">
        <title>Complete Genome Sequence of Streptococcus salivarius DB-B5, a Novel Probiotic Candidate Isolated from the Supragingival Plaque of a Healthy Female Subject.</title>
        <authorList>
            <person name="Fields F.R."/>
            <person name="Li X."/>
            <person name="Navarre W.W."/>
            <person name="Naito M."/>
        </authorList>
    </citation>
    <scope>NUCLEOTIDE SEQUENCE [LARGE SCALE GENOMIC DNA]</scope>
    <source>
        <strain evidence="2 3">DB-B5</strain>
        <plasmid evidence="2 3">pIKMIN-B502</plasmid>
    </source>
</reference>
<keyword evidence="2" id="KW-0614">Plasmid</keyword>
<accession>A0A7L6WPX0</accession>